<evidence type="ECO:0000313" key="5">
    <source>
        <dbReference type="EMBL" id="KAK9681432.1"/>
    </source>
</evidence>
<evidence type="ECO:0000313" key="6">
    <source>
        <dbReference type="Proteomes" id="UP001443914"/>
    </source>
</evidence>
<organism evidence="5 6">
    <name type="scientific">Saponaria officinalis</name>
    <name type="common">Common soapwort</name>
    <name type="synonym">Lychnis saponaria</name>
    <dbReference type="NCBI Taxonomy" id="3572"/>
    <lineage>
        <taxon>Eukaryota</taxon>
        <taxon>Viridiplantae</taxon>
        <taxon>Streptophyta</taxon>
        <taxon>Embryophyta</taxon>
        <taxon>Tracheophyta</taxon>
        <taxon>Spermatophyta</taxon>
        <taxon>Magnoliopsida</taxon>
        <taxon>eudicotyledons</taxon>
        <taxon>Gunneridae</taxon>
        <taxon>Pentapetalae</taxon>
        <taxon>Caryophyllales</taxon>
        <taxon>Caryophyllaceae</taxon>
        <taxon>Caryophylleae</taxon>
        <taxon>Saponaria</taxon>
    </lineage>
</organism>
<keyword evidence="1" id="KW-0646">Protease inhibitor</keyword>
<dbReference type="InterPro" id="IPR046350">
    <property type="entry name" value="Cystatin_sf"/>
</dbReference>
<name>A0AAW1HYM3_SAPOF</name>
<keyword evidence="3" id="KW-0812">Transmembrane</keyword>
<dbReference type="Proteomes" id="UP001443914">
    <property type="component" value="Unassembled WGS sequence"/>
</dbReference>
<dbReference type="Pfam" id="PF16845">
    <property type="entry name" value="SQAPI"/>
    <property type="match status" value="1"/>
</dbReference>
<accession>A0AAW1HYM3</accession>
<keyword evidence="3" id="KW-1133">Transmembrane helix</keyword>
<keyword evidence="6" id="KW-1185">Reference proteome</keyword>
<dbReference type="SUPFAM" id="SSF54403">
    <property type="entry name" value="Cystatin/monellin"/>
    <property type="match status" value="1"/>
</dbReference>
<keyword evidence="2" id="KW-0789">Thiol protease inhibitor</keyword>
<sequence length="130" mass="14715">MQGISNIMIYLVIMLVFGIMSLNARLNEDIDLEAVSGWRTIKNINDPQVMKIAEFAVSEYNKIQVEMHKVVKVIKAKIDTSDDTLYGLIITTETKNAKLQDYFVEVVYRPSHKYLSDISLIPAGSLTGFQ</sequence>
<feature type="domain" description="Cystatin" evidence="4">
    <location>
        <begin position="41"/>
        <end position="114"/>
    </location>
</feature>
<evidence type="ECO:0000256" key="1">
    <source>
        <dbReference type="ARBA" id="ARBA00022690"/>
    </source>
</evidence>
<dbReference type="Gene3D" id="3.10.450.10">
    <property type="match status" value="1"/>
</dbReference>
<dbReference type="PANTHER" id="PTHR47364:SF2">
    <property type="entry name" value="CYSTEINE PROTEINASE INHIBITOR 5"/>
    <property type="match status" value="1"/>
</dbReference>
<dbReference type="EMBL" id="JBDFQZ010000010">
    <property type="protein sequence ID" value="KAK9681432.1"/>
    <property type="molecule type" value="Genomic_DNA"/>
</dbReference>
<dbReference type="AlphaFoldDB" id="A0AAW1HYM3"/>
<dbReference type="PANTHER" id="PTHR47364">
    <property type="entry name" value="CYSTEINE PROTEINASE INHIBITOR 5"/>
    <property type="match status" value="1"/>
</dbReference>
<protein>
    <recommendedName>
        <fullName evidence="4">Cystatin domain-containing protein</fullName>
    </recommendedName>
</protein>
<dbReference type="GO" id="GO:0004869">
    <property type="term" value="F:cysteine-type endopeptidase inhibitor activity"/>
    <property type="evidence" value="ECO:0007669"/>
    <property type="project" value="UniProtKB-KW"/>
</dbReference>
<feature type="transmembrane region" description="Helical" evidence="3">
    <location>
        <begin position="7"/>
        <end position="26"/>
    </location>
</feature>
<proteinExistence type="predicted"/>
<dbReference type="InterPro" id="IPR000010">
    <property type="entry name" value="Cystatin_dom"/>
</dbReference>
<evidence type="ECO:0000256" key="2">
    <source>
        <dbReference type="ARBA" id="ARBA00022704"/>
    </source>
</evidence>
<comment type="caution">
    <text evidence="5">The sequence shown here is derived from an EMBL/GenBank/DDBJ whole genome shotgun (WGS) entry which is preliminary data.</text>
</comment>
<dbReference type="CDD" id="cd00042">
    <property type="entry name" value="CY"/>
    <property type="match status" value="1"/>
</dbReference>
<keyword evidence="3" id="KW-0472">Membrane</keyword>
<reference evidence="5" key="1">
    <citation type="submission" date="2024-03" db="EMBL/GenBank/DDBJ databases">
        <title>WGS assembly of Saponaria officinalis var. Norfolk2.</title>
        <authorList>
            <person name="Jenkins J."/>
            <person name="Shu S."/>
            <person name="Grimwood J."/>
            <person name="Barry K."/>
            <person name="Goodstein D."/>
            <person name="Schmutz J."/>
            <person name="Leebens-Mack J."/>
            <person name="Osbourn A."/>
        </authorList>
    </citation>
    <scope>NUCLEOTIDE SEQUENCE [LARGE SCALE GENOMIC DNA]</scope>
    <source>
        <strain evidence="5">JIC</strain>
    </source>
</reference>
<evidence type="ECO:0000259" key="4">
    <source>
        <dbReference type="Pfam" id="PF16845"/>
    </source>
</evidence>
<evidence type="ECO:0000256" key="3">
    <source>
        <dbReference type="SAM" id="Phobius"/>
    </source>
</evidence>
<gene>
    <name evidence="5" type="ORF">RND81_10G001700</name>
</gene>